<dbReference type="InterPro" id="IPR012337">
    <property type="entry name" value="RNaseH-like_sf"/>
</dbReference>
<dbReference type="GO" id="GO:0006508">
    <property type="term" value="P:proteolysis"/>
    <property type="evidence" value="ECO:0007669"/>
    <property type="project" value="UniProtKB-KW"/>
</dbReference>
<feature type="compositionally biased region" description="Pro residues" evidence="23">
    <location>
        <begin position="790"/>
        <end position="809"/>
    </location>
</feature>
<dbReference type="GO" id="GO:0015074">
    <property type="term" value="P:DNA integration"/>
    <property type="evidence" value="ECO:0007669"/>
    <property type="project" value="UniProtKB-KW"/>
</dbReference>
<name>A0A401GUA9_9APHY</name>
<dbReference type="InterPro" id="IPR043502">
    <property type="entry name" value="DNA/RNA_pol_sf"/>
</dbReference>
<dbReference type="InterPro" id="IPR036397">
    <property type="entry name" value="RNaseH_sf"/>
</dbReference>
<evidence type="ECO:0000256" key="16">
    <source>
        <dbReference type="ARBA" id="ARBA00022918"/>
    </source>
</evidence>
<dbReference type="InterPro" id="IPR025724">
    <property type="entry name" value="GAG-pre-integrase_dom"/>
</dbReference>
<dbReference type="PANTHER" id="PTHR42648:SF11">
    <property type="entry name" value="TRANSPOSON TY4-P GAG-POL POLYPROTEIN"/>
    <property type="match status" value="1"/>
</dbReference>
<evidence type="ECO:0000256" key="20">
    <source>
        <dbReference type="ARBA" id="ARBA00023268"/>
    </source>
</evidence>
<keyword evidence="17" id="KW-0239">DNA-directed DNA polymerase</keyword>
<dbReference type="InterPro" id="IPR054722">
    <property type="entry name" value="PolX-like_BBD"/>
</dbReference>
<evidence type="ECO:0000313" key="25">
    <source>
        <dbReference type="EMBL" id="GBE85802.1"/>
    </source>
</evidence>
<dbReference type="OrthoDB" id="3227225at2759"/>
<evidence type="ECO:0000313" key="26">
    <source>
        <dbReference type="Proteomes" id="UP000287166"/>
    </source>
</evidence>
<evidence type="ECO:0000256" key="15">
    <source>
        <dbReference type="ARBA" id="ARBA00022908"/>
    </source>
</evidence>
<dbReference type="CDD" id="cd09272">
    <property type="entry name" value="RNase_HI_RT_Ty1"/>
    <property type="match status" value="1"/>
</dbReference>
<dbReference type="Pfam" id="PF14223">
    <property type="entry name" value="Retrotran_gag_2"/>
    <property type="match status" value="1"/>
</dbReference>
<evidence type="ECO:0000259" key="24">
    <source>
        <dbReference type="PROSITE" id="PS50994"/>
    </source>
</evidence>
<keyword evidence="14" id="KW-0694">RNA-binding</keyword>
<evidence type="ECO:0000256" key="12">
    <source>
        <dbReference type="ARBA" id="ARBA00022840"/>
    </source>
</evidence>
<keyword evidence="3" id="KW-1188">Viral release from host cell</keyword>
<evidence type="ECO:0000256" key="9">
    <source>
        <dbReference type="ARBA" id="ARBA00022750"/>
    </source>
</evidence>
<feature type="domain" description="Integrase catalytic" evidence="24">
    <location>
        <begin position="501"/>
        <end position="667"/>
    </location>
</feature>
<keyword evidence="18" id="KW-0917">Virion maturation</keyword>
<dbReference type="Pfam" id="PF07727">
    <property type="entry name" value="RVT_2"/>
    <property type="match status" value="1"/>
</dbReference>
<evidence type="ECO:0000256" key="23">
    <source>
        <dbReference type="SAM" id="MobiDB-lite"/>
    </source>
</evidence>
<evidence type="ECO:0000256" key="2">
    <source>
        <dbReference type="ARBA" id="ARBA00022578"/>
    </source>
</evidence>
<evidence type="ECO:0000256" key="11">
    <source>
        <dbReference type="ARBA" id="ARBA00022801"/>
    </source>
</evidence>
<comment type="catalytic activity">
    <reaction evidence="21">
        <text>DNA(n) + a 2'-deoxyribonucleoside 5'-triphosphate = DNA(n+1) + diphosphate</text>
        <dbReference type="Rhea" id="RHEA:22508"/>
        <dbReference type="Rhea" id="RHEA-COMP:17339"/>
        <dbReference type="Rhea" id="RHEA-COMP:17340"/>
        <dbReference type="ChEBI" id="CHEBI:33019"/>
        <dbReference type="ChEBI" id="CHEBI:61560"/>
        <dbReference type="ChEBI" id="CHEBI:173112"/>
        <dbReference type="EC" id="2.7.7.49"/>
    </reaction>
</comment>
<organism evidence="25 26">
    <name type="scientific">Sparassis crispa</name>
    <dbReference type="NCBI Taxonomy" id="139825"/>
    <lineage>
        <taxon>Eukaryota</taxon>
        <taxon>Fungi</taxon>
        <taxon>Dikarya</taxon>
        <taxon>Basidiomycota</taxon>
        <taxon>Agaricomycotina</taxon>
        <taxon>Agaricomycetes</taxon>
        <taxon>Polyporales</taxon>
        <taxon>Sparassidaceae</taxon>
        <taxon>Sparassis</taxon>
    </lineage>
</organism>
<keyword evidence="2" id="KW-0815">Transposition</keyword>
<dbReference type="Pfam" id="PF25597">
    <property type="entry name" value="SH3_retrovirus"/>
    <property type="match status" value="1"/>
</dbReference>
<dbReference type="GO" id="GO:0004519">
    <property type="term" value="F:endonuclease activity"/>
    <property type="evidence" value="ECO:0007669"/>
    <property type="project" value="UniProtKB-KW"/>
</dbReference>
<evidence type="ECO:0000256" key="5">
    <source>
        <dbReference type="ARBA" id="ARBA00022695"/>
    </source>
</evidence>
<dbReference type="GO" id="GO:0032196">
    <property type="term" value="P:transposition"/>
    <property type="evidence" value="ECO:0007669"/>
    <property type="project" value="UniProtKB-KW"/>
</dbReference>
<evidence type="ECO:0000256" key="19">
    <source>
        <dbReference type="ARBA" id="ARBA00023172"/>
    </source>
</evidence>
<keyword evidence="11" id="KW-0378">Hydrolase</keyword>
<keyword evidence="8" id="KW-0547">Nucleotide-binding</keyword>
<dbReference type="Pfam" id="PF13976">
    <property type="entry name" value="gag_pre-integrs"/>
    <property type="match status" value="1"/>
</dbReference>
<dbReference type="PANTHER" id="PTHR42648">
    <property type="entry name" value="TRANSPOSASE, PUTATIVE-RELATED"/>
    <property type="match status" value="1"/>
</dbReference>
<evidence type="ECO:0000256" key="13">
    <source>
        <dbReference type="ARBA" id="ARBA00022842"/>
    </source>
</evidence>
<sequence>MSSTSTHTPNFAKLNDSNYPTWSGEMAAWLRSANLWRLVNGKLPQPKLSGSPTAAEQTKLDTWEANAEKAAGQIYLMVEPDQRTHFAGVVDDPIKMWEQLAAVHLQKKPGARFNAYDDVFSIRKQPEESLQGLVNKVNAAMQRVKDLRPNDFNLTKLDEELTSMAMIRALPVEEYGAFTSALLQRDILSKDVVTQAFVTEEINRRHRTTSPPKADQALTTASSSQLTCDFCEGKGHTQSNCYAFQNASKKAKKNRKERRSKRGNKANATAAAAATQNTTQVDPTTVTESAGKASLSDPLQLDADFDWNADTGATSHMTPHHHWLRNYKPLVIPIKLADNTIVMSAGVGTVVFNPVIAGKAVRPVEFTRVLHVPRLRNNLLSCLYLVRQKGFRIHIESKFMTFLHSRQTLFVASITENYTAFLDGTVQPAPESAQAITTVPLDLNLWHRRFAHHNYADVQKMIREELVTGLMLNSKQQPDPICKPCLAGKMHANPFPTSDSHASKPLELIHTDVHGPLPVCTHSGYRYWITFIDDYSRFRVVLLLKAKSEAFDAFKQYKAYAENLLEAKIKAVQDDKGGEYMSNAFIQFTQEAGIERRHTTRNRPQQNGVAERANRTMDNDITAMLAESKLPPSFWGECIGSMVHVWNRLPTAVVKGATPYELWYKRKPDVSHLRVWGCTAYVHVQKDQRTGLGPHMQKCVFIGYPAGYKGWKFYNPDTKKTIISERADFDERYFPGLKCTSDIPPPPPMSFPPADIIPLPVAPVPGQDLGGDGAHVPNPIPGPVASEADPPAPPAPPAPEHPVTPPPPDPSEHHRVPTPPPFEPIDHRPIAQRRVPRNIRPTWKMRTSPPPMQDAESEDELDVIDADADFVEVQFAGLSAGADPRTYKQAMGSPDADKWQQAANEEIVSLMANNTWDIVPLPPGKRAIGSGWVFKVKHNADGSVEHYKGRLVAKGYSQRPGFDYTEVFAPTFRQPALRLILALAAAEDLELHSVDISSAFLNGDLEEEIYMQQPEGFHQGGPEMVCRLNKSLYGLKQGARQWNKKLHEVLTKMGFTRLQSDRSIYVYIRGDVRIIVPVFIDDMTLASKSKKALDDTVKELKSYFKLRDLGSTQFLLGIDIKRDRAKHTISLSQRQYIVDMLERYGLSDCKSVSTPMDPGAELSKALAPQTQEEAEYMHKVPYLSAVGALMYLAITTRPDIMFAIGCLARFNANPGPAHWIAVKHVFHYLKGTMDLRLHYGPSDVKEFFLTYTDSDFGGERDNRRSTGGYLVKVGTGAISWSSKLQSLIAQSTTEAEYIAAVEAGKEILWMRNLLTELGYTVSKASTLYMDNQSAISVSKNPEHHGRMKHLDLRFFWLRDTVEAGRIAPVYIPTAEMIADILTKPLPATKIIYCRKMMGLRI</sequence>
<dbReference type="Pfam" id="PF22936">
    <property type="entry name" value="Pol_BBD"/>
    <property type="match status" value="1"/>
</dbReference>
<keyword evidence="13" id="KW-0460">Magnesium</keyword>
<dbReference type="GO" id="GO:0006310">
    <property type="term" value="P:DNA recombination"/>
    <property type="evidence" value="ECO:0007669"/>
    <property type="project" value="UniProtKB-KW"/>
</dbReference>
<dbReference type="SUPFAM" id="SSF53098">
    <property type="entry name" value="Ribonuclease H-like"/>
    <property type="match status" value="1"/>
</dbReference>
<dbReference type="Pfam" id="PF00665">
    <property type="entry name" value="rve"/>
    <property type="match status" value="1"/>
</dbReference>
<evidence type="ECO:0000256" key="7">
    <source>
        <dbReference type="ARBA" id="ARBA00022723"/>
    </source>
</evidence>
<dbReference type="GO" id="GO:0005524">
    <property type="term" value="F:ATP binding"/>
    <property type="evidence" value="ECO:0007669"/>
    <property type="project" value="UniProtKB-KW"/>
</dbReference>
<evidence type="ECO:0000256" key="1">
    <source>
        <dbReference type="ARBA" id="ARBA00002180"/>
    </source>
</evidence>
<keyword evidence="26" id="KW-1185">Reference proteome</keyword>
<evidence type="ECO:0000256" key="8">
    <source>
        <dbReference type="ARBA" id="ARBA00022741"/>
    </source>
</evidence>
<dbReference type="STRING" id="139825.A0A401GUA9"/>
<dbReference type="Gene3D" id="3.30.420.10">
    <property type="entry name" value="Ribonuclease H-like superfamily/Ribonuclease H"/>
    <property type="match status" value="1"/>
</dbReference>
<keyword evidence="5" id="KW-0548">Nucleotidyltransferase</keyword>
<dbReference type="GO" id="GO:0046872">
    <property type="term" value="F:metal ion binding"/>
    <property type="evidence" value="ECO:0007669"/>
    <property type="project" value="UniProtKB-KW"/>
</dbReference>
<keyword evidence="7" id="KW-0479">Metal-binding</keyword>
<dbReference type="GO" id="GO:0003723">
    <property type="term" value="F:RNA binding"/>
    <property type="evidence" value="ECO:0007669"/>
    <property type="project" value="UniProtKB-KW"/>
</dbReference>
<comment type="catalytic activity">
    <reaction evidence="22">
        <text>DNA(n) + a 2'-deoxyribonucleoside 5'-triphosphate = DNA(n+1) + diphosphate</text>
        <dbReference type="Rhea" id="RHEA:22508"/>
        <dbReference type="Rhea" id="RHEA-COMP:17339"/>
        <dbReference type="Rhea" id="RHEA-COMP:17340"/>
        <dbReference type="ChEBI" id="CHEBI:33019"/>
        <dbReference type="ChEBI" id="CHEBI:61560"/>
        <dbReference type="ChEBI" id="CHEBI:173112"/>
        <dbReference type="EC" id="2.7.7.7"/>
    </reaction>
</comment>
<dbReference type="InterPro" id="IPR039537">
    <property type="entry name" value="Retrotran_Ty1/copia-like"/>
</dbReference>
<dbReference type="PROSITE" id="PS50994">
    <property type="entry name" value="INTEGRASE"/>
    <property type="match status" value="1"/>
</dbReference>
<dbReference type="InterPro" id="IPR013103">
    <property type="entry name" value="RVT_2"/>
</dbReference>
<evidence type="ECO:0000256" key="18">
    <source>
        <dbReference type="ARBA" id="ARBA00023113"/>
    </source>
</evidence>
<evidence type="ECO:0000256" key="14">
    <source>
        <dbReference type="ARBA" id="ARBA00022884"/>
    </source>
</evidence>
<dbReference type="SUPFAM" id="SSF56672">
    <property type="entry name" value="DNA/RNA polymerases"/>
    <property type="match status" value="1"/>
</dbReference>
<keyword evidence="12" id="KW-0067">ATP-binding</keyword>
<evidence type="ECO:0000256" key="6">
    <source>
        <dbReference type="ARBA" id="ARBA00022722"/>
    </source>
</evidence>
<reference evidence="25 26" key="1">
    <citation type="journal article" date="2018" name="Sci. Rep.">
        <title>Genome sequence of the cauliflower mushroom Sparassis crispa (Hanabiratake) and its association with beneficial usage.</title>
        <authorList>
            <person name="Kiyama R."/>
            <person name="Furutani Y."/>
            <person name="Kawaguchi K."/>
            <person name="Nakanishi T."/>
        </authorList>
    </citation>
    <scope>NUCLEOTIDE SEQUENCE [LARGE SCALE GENOMIC DNA]</scope>
</reference>
<feature type="compositionally biased region" description="Low complexity" evidence="23">
    <location>
        <begin position="266"/>
        <end position="280"/>
    </location>
</feature>
<keyword evidence="15" id="KW-0229">DNA integration</keyword>
<dbReference type="InterPro" id="IPR001584">
    <property type="entry name" value="Integrase_cat-core"/>
</dbReference>
<keyword evidence="20" id="KW-0511">Multifunctional enzyme</keyword>
<keyword evidence="17" id="KW-0808">Transferase</keyword>
<gene>
    <name evidence="25" type="ORF">SCP_0803240</name>
</gene>
<keyword evidence="19" id="KW-0233">DNA recombination</keyword>
<evidence type="ECO:0000256" key="17">
    <source>
        <dbReference type="ARBA" id="ARBA00022932"/>
    </source>
</evidence>
<accession>A0A401GUA9</accession>
<feature type="region of interest" description="Disordered" evidence="23">
    <location>
        <begin position="744"/>
        <end position="855"/>
    </location>
</feature>
<comment type="function">
    <text evidence="1">The aspartyl protease (PR) mediates the proteolytic cleavages of the Gag and Gag-Pol polyproteins after assembly of the VLP.</text>
</comment>
<dbReference type="InterPro" id="IPR057670">
    <property type="entry name" value="SH3_retrovirus"/>
</dbReference>
<feature type="compositionally biased region" description="Basic residues" evidence="23">
    <location>
        <begin position="249"/>
        <end position="264"/>
    </location>
</feature>
<comment type="caution">
    <text evidence="25">The sequence shown here is derived from an EMBL/GenBank/DDBJ whole genome shotgun (WGS) entry which is preliminary data.</text>
</comment>
<dbReference type="Proteomes" id="UP000287166">
    <property type="component" value="Unassembled WGS sequence"/>
</dbReference>
<evidence type="ECO:0000256" key="4">
    <source>
        <dbReference type="ARBA" id="ARBA00022670"/>
    </source>
</evidence>
<keyword evidence="9" id="KW-0064">Aspartyl protease</keyword>
<dbReference type="GO" id="GO:0003964">
    <property type="term" value="F:RNA-directed DNA polymerase activity"/>
    <property type="evidence" value="ECO:0007669"/>
    <property type="project" value="UniProtKB-KW"/>
</dbReference>
<dbReference type="InParanoid" id="A0A401GUA9"/>
<evidence type="ECO:0000256" key="10">
    <source>
        <dbReference type="ARBA" id="ARBA00022759"/>
    </source>
</evidence>
<dbReference type="GO" id="GO:0004190">
    <property type="term" value="F:aspartic-type endopeptidase activity"/>
    <property type="evidence" value="ECO:0007669"/>
    <property type="project" value="UniProtKB-KW"/>
</dbReference>
<dbReference type="EMBL" id="BFAD01000008">
    <property type="protein sequence ID" value="GBE85802.1"/>
    <property type="molecule type" value="Genomic_DNA"/>
</dbReference>
<dbReference type="GO" id="GO:0003887">
    <property type="term" value="F:DNA-directed DNA polymerase activity"/>
    <property type="evidence" value="ECO:0007669"/>
    <property type="project" value="UniProtKB-KW"/>
</dbReference>
<keyword evidence="16" id="KW-0695">RNA-directed DNA polymerase</keyword>
<evidence type="ECO:0000256" key="22">
    <source>
        <dbReference type="ARBA" id="ARBA00049244"/>
    </source>
</evidence>
<protein>
    <recommendedName>
        <fullName evidence="24">Integrase catalytic domain-containing protein</fullName>
    </recommendedName>
</protein>
<evidence type="ECO:0000256" key="21">
    <source>
        <dbReference type="ARBA" id="ARBA00048173"/>
    </source>
</evidence>
<keyword evidence="6" id="KW-0540">Nuclease</keyword>
<dbReference type="RefSeq" id="XP_027616715.1">
    <property type="nucleotide sequence ID" value="XM_027760914.1"/>
</dbReference>
<proteinExistence type="predicted"/>
<dbReference type="GeneID" id="38782719"/>
<evidence type="ECO:0000256" key="3">
    <source>
        <dbReference type="ARBA" id="ARBA00022612"/>
    </source>
</evidence>
<keyword evidence="4" id="KW-0645">Protease</keyword>
<keyword evidence="10" id="KW-0255">Endonuclease</keyword>
<feature type="region of interest" description="Disordered" evidence="23">
    <location>
        <begin position="247"/>
        <end position="293"/>
    </location>
</feature>
<dbReference type="GO" id="GO:0005634">
    <property type="term" value="C:nucleus"/>
    <property type="evidence" value="ECO:0007669"/>
    <property type="project" value="UniProtKB-ARBA"/>
</dbReference>